<dbReference type="SUPFAM" id="SSF53807">
    <property type="entry name" value="Helical backbone' metal receptor"/>
    <property type="match status" value="1"/>
</dbReference>
<evidence type="ECO:0000313" key="6">
    <source>
        <dbReference type="Proteomes" id="UP000075304"/>
    </source>
</evidence>
<sequence length="296" mass="33716">MKKLFPVLLAFTMLFVTACTNKQESKQDHKISVYTTVYPLEYVTQQIGGKYVTVKTIYPPGTDEHTYEPSQKDILKLADSDFFFYIGLGLEGFASKAKQVLEGQNVKMMALGDRLPVPDKTNAKADPHVWLDPIYVKQMAGMITTQLSKKMPEQKAYFKKNYDQLAKKLDRVNAAYKQAVLKSDNKEVVVSHAAYGYWVKRYGIKQIPIAGLSTSDEPSQKQLENIIQKVKQDHISYIVFEKNVPSKIAKVVQQETNTKAVYIHHLGVRTNEEIKAHKDYFTLMDDNLKGLEKALQ</sequence>
<accession>A0A150JPA3</accession>
<dbReference type="PROSITE" id="PS51257">
    <property type="entry name" value="PROKAR_LIPOPROTEIN"/>
    <property type="match status" value="1"/>
</dbReference>
<dbReference type="PRINTS" id="PR00691">
    <property type="entry name" value="ADHESINB"/>
</dbReference>
<dbReference type="PANTHER" id="PTHR42953">
    <property type="entry name" value="HIGH-AFFINITY ZINC UPTAKE SYSTEM PROTEIN ZNUA-RELATED"/>
    <property type="match status" value="1"/>
</dbReference>
<dbReference type="Proteomes" id="UP000075304">
    <property type="component" value="Unassembled WGS sequence"/>
</dbReference>
<evidence type="ECO:0000256" key="4">
    <source>
        <dbReference type="SAM" id="SignalP"/>
    </source>
</evidence>
<organism evidence="5 6">
    <name type="scientific">Heyndrickxia coagulans</name>
    <name type="common">Weizmannia coagulans</name>
    <dbReference type="NCBI Taxonomy" id="1398"/>
    <lineage>
        <taxon>Bacteria</taxon>
        <taxon>Bacillati</taxon>
        <taxon>Bacillota</taxon>
        <taxon>Bacilli</taxon>
        <taxon>Bacillales</taxon>
        <taxon>Bacillaceae</taxon>
        <taxon>Heyndrickxia</taxon>
    </lineage>
</organism>
<name>A0A150JPA3_HEYCO</name>
<evidence type="ECO:0000256" key="1">
    <source>
        <dbReference type="ARBA" id="ARBA00022448"/>
    </source>
</evidence>
<keyword evidence="2 4" id="KW-0732">Signal</keyword>
<dbReference type="Pfam" id="PF01297">
    <property type="entry name" value="ZnuA"/>
    <property type="match status" value="1"/>
</dbReference>
<gene>
    <name evidence="5" type="ORF">B4099_2537</name>
</gene>
<evidence type="ECO:0008006" key="7">
    <source>
        <dbReference type="Google" id="ProtNLM"/>
    </source>
</evidence>
<feature type="chain" id="PRO_5039581314" description="Adhesin" evidence="4">
    <location>
        <begin position="19"/>
        <end position="296"/>
    </location>
</feature>
<protein>
    <recommendedName>
        <fullName evidence="7">Adhesin</fullName>
    </recommendedName>
</protein>
<dbReference type="InterPro" id="IPR006129">
    <property type="entry name" value="AdhesinB"/>
</dbReference>
<dbReference type="PANTHER" id="PTHR42953:SF8">
    <property type="entry name" value="ZINT DOMAIN-CONTAINING PROTEIN"/>
    <property type="match status" value="1"/>
</dbReference>
<evidence type="ECO:0000313" key="5">
    <source>
        <dbReference type="EMBL" id="KYC58921.1"/>
    </source>
</evidence>
<dbReference type="RefSeq" id="WP_061575907.1">
    <property type="nucleotide sequence ID" value="NZ_CABJCT010000011.1"/>
</dbReference>
<dbReference type="InterPro" id="IPR006127">
    <property type="entry name" value="ZnuA-like"/>
</dbReference>
<dbReference type="InterPro" id="IPR050492">
    <property type="entry name" value="Bact_metal-bind_prot9"/>
</dbReference>
<proteinExistence type="inferred from homology"/>
<feature type="signal peptide" evidence="4">
    <location>
        <begin position="1"/>
        <end position="18"/>
    </location>
</feature>
<dbReference type="InterPro" id="IPR006128">
    <property type="entry name" value="Lipoprotein_PsaA-like"/>
</dbReference>
<dbReference type="GO" id="GO:0030001">
    <property type="term" value="P:metal ion transport"/>
    <property type="evidence" value="ECO:0007669"/>
    <property type="project" value="InterPro"/>
</dbReference>
<dbReference type="GO" id="GO:0046872">
    <property type="term" value="F:metal ion binding"/>
    <property type="evidence" value="ECO:0007669"/>
    <property type="project" value="InterPro"/>
</dbReference>
<comment type="similarity">
    <text evidence="3">Belongs to the bacterial solute-binding protein 9 family.</text>
</comment>
<dbReference type="GO" id="GO:0007155">
    <property type="term" value="P:cell adhesion"/>
    <property type="evidence" value="ECO:0007669"/>
    <property type="project" value="InterPro"/>
</dbReference>
<reference evidence="5 6" key="1">
    <citation type="submission" date="2016-01" db="EMBL/GenBank/DDBJ databases">
        <title>Genome Sequences of Twelve Sporeforming Bacillus Species Isolated from Foods.</title>
        <authorList>
            <person name="Berendsen E.M."/>
            <person name="Wells-Bennik M.H."/>
            <person name="Krawcyk A.O."/>
            <person name="De Jong A."/>
            <person name="Holsappel S."/>
            <person name="Eijlander R.T."/>
            <person name="Kuipers O.P."/>
        </authorList>
    </citation>
    <scope>NUCLEOTIDE SEQUENCE [LARGE SCALE GENOMIC DNA]</scope>
    <source>
        <strain evidence="5 6">B4099</strain>
    </source>
</reference>
<dbReference type="PRINTS" id="PR00690">
    <property type="entry name" value="ADHESNFAMILY"/>
</dbReference>
<dbReference type="Gene3D" id="3.40.50.1980">
    <property type="entry name" value="Nitrogenase molybdenum iron protein domain"/>
    <property type="match status" value="2"/>
</dbReference>
<dbReference type="AlphaFoldDB" id="A0A150JPA3"/>
<dbReference type="EMBL" id="LQYI01000195">
    <property type="protein sequence ID" value="KYC58921.1"/>
    <property type="molecule type" value="Genomic_DNA"/>
</dbReference>
<keyword evidence="1 3" id="KW-0813">Transport</keyword>
<evidence type="ECO:0000256" key="2">
    <source>
        <dbReference type="ARBA" id="ARBA00022729"/>
    </source>
</evidence>
<dbReference type="PATRIC" id="fig|1398.25.peg.2327"/>
<comment type="caution">
    <text evidence="5">The sequence shown here is derived from an EMBL/GenBank/DDBJ whole genome shotgun (WGS) entry which is preliminary data.</text>
</comment>
<evidence type="ECO:0000256" key="3">
    <source>
        <dbReference type="RuleBase" id="RU003512"/>
    </source>
</evidence>